<dbReference type="AlphaFoldDB" id="A0A9Q0KZQ0"/>
<dbReference type="EMBL" id="JAMYWD010000002">
    <property type="protein sequence ID" value="KAJ4979631.1"/>
    <property type="molecule type" value="Genomic_DNA"/>
</dbReference>
<dbReference type="Proteomes" id="UP001141806">
    <property type="component" value="Unassembled WGS sequence"/>
</dbReference>
<feature type="signal peptide" evidence="2">
    <location>
        <begin position="1"/>
        <end position="26"/>
    </location>
</feature>
<protein>
    <submittedName>
        <fullName evidence="3">Uncharacterized protein</fullName>
    </submittedName>
</protein>
<feature type="region of interest" description="Disordered" evidence="1">
    <location>
        <begin position="32"/>
        <end position="99"/>
    </location>
</feature>
<reference evidence="3" key="1">
    <citation type="journal article" date="2023" name="Plant J.">
        <title>The genome of the king protea, Protea cynaroides.</title>
        <authorList>
            <person name="Chang J."/>
            <person name="Duong T.A."/>
            <person name="Schoeman C."/>
            <person name="Ma X."/>
            <person name="Roodt D."/>
            <person name="Barker N."/>
            <person name="Li Z."/>
            <person name="Van de Peer Y."/>
            <person name="Mizrachi E."/>
        </authorList>
    </citation>
    <scope>NUCLEOTIDE SEQUENCE</scope>
    <source>
        <tissue evidence="3">Young leaves</tissue>
    </source>
</reference>
<feature type="chain" id="PRO_5040404403" evidence="2">
    <location>
        <begin position="27"/>
        <end position="99"/>
    </location>
</feature>
<comment type="caution">
    <text evidence="3">The sequence shown here is derived from an EMBL/GenBank/DDBJ whole genome shotgun (WGS) entry which is preliminary data.</text>
</comment>
<evidence type="ECO:0000313" key="3">
    <source>
        <dbReference type="EMBL" id="KAJ4979631.1"/>
    </source>
</evidence>
<proteinExistence type="predicted"/>
<feature type="compositionally biased region" description="Polar residues" evidence="1">
    <location>
        <begin position="33"/>
        <end position="45"/>
    </location>
</feature>
<sequence length="99" mass="11035">MKKNRIFLSLFLLLTVLATNLGSSKGRKLLETVQESSTGSSTWEQQKVEKEGDEEIQDSLNNHHTIPRESYGGWDNSPPAPAEGDQLQPQKGRTSDNHT</sequence>
<dbReference type="OrthoDB" id="1741865at2759"/>
<accession>A0A9Q0KZQ0</accession>
<name>A0A9Q0KZQ0_9MAGN</name>
<gene>
    <name evidence="3" type="ORF">NE237_010411</name>
</gene>
<organism evidence="3 4">
    <name type="scientific">Protea cynaroides</name>
    <dbReference type="NCBI Taxonomy" id="273540"/>
    <lineage>
        <taxon>Eukaryota</taxon>
        <taxon>Viridiplantae</taxon>
        <taxon>Streptophyta</taxon>
        <taxon>Embryophyta</taxon>
        <taxon>Tracheophyta</taxon>
        <taxon>Spermatophyta</taxon>
        <taxon>Magnoliopsida</taxon>
        <taxon>Proteales</taxon>
        <taxon>Proteaceae</taxon>
        <taxon>Protea</taxon>
    </lineage>
</organism>
<evidence type="ECO:0000256" key="1">
    <source>
        <dbReference type="SAM" id="MobiDB-lite"/>
    </source>
</evidence>
<evidence type="ECO:0000313" key="4">
    <source>
        <dbReference type="Proteomes" id="UP001141806"/>
    </source>
</evidence>
<keyword evidence="4" id="KW-1185">Reference proteome</keyword>
<keyword evidence="2" id="KW-0732">Signal</keyword>
<evidence type="ECO:0000256" key="2">
    <source>
        <dbReference type="SAM" id="SignalP"/>
    </source>
</evidence>